<keyword evidence="1" id="KW-1133">Transmembrane helix</keyword>
<keyword evidence="1" id="KW-0472">Membrane</keyword>
<keyword evidence="1" id="KW-0812">Transmembrane</keyword>
<dbReference type="Proteomes" id="UP000253215">
    <property type="component" value="Unassembled WGS sequence"/>
</dbReference>
<accession>A0A368UC36</accession>
<protein>
    <submittedName>
        <fullName evidence="2">Uncharacterized protein</fullName>
    </submittedName>
</protein>
<reference evidence="2 3" key="1">
    <citation type="journal article" date="2018" name="Sci. Rep.">
        <title>Network-guided genomic and metagenomic analysis of the faecal microbiota of the critically endangered kakapo.</title>
        <authorList>
            <person name="Waite D.W."/>
            <person name="Dsouza M."/>
            <person name="Sekiguchi Y."/>
            <person name="Hugenholtz P."/>
            <person name="Taylor M.W."/>
        </authorList>
    </citation>
    <scope>NUCLEOTIDE SEQUENCE [LARGE SCALE GENOMIC DNA]</scope>
    <source>
        <strain evidence="2 3">BI02</strain>
    </source>
</reference>
<proteinExistence type="predicted"/>
<gene>
    <name evidence="2" type="ORF">CAC02_08105</name>
</gene>
<feature type="transmembrane region" description="Helical" evidence="1">
    <location>
        <begin position="39"/>
        <end position="62"/>
    </location>
</feature>
<evidence type="ECO:0000313" key="3">
    <source>
        <dbReference type="Proteomes" id="UP000253215"/>
    </source>
</evidence>
<comment type="caution">
    <text evidence="2">The sequence shown here is derived from an EMBL/GenBank/DDBJ whole genome shotgun (WGS) entry which is preliminary data.</text>
</comment>
<name>A0A368UC36_9STRE</name>
<dbReference type="EMBL" id="NETH01000040">
    <property type="protein sequence ID" value="RCW16529.1"/>
    <property type="molecule type" value="Genomic_DNA"/>
</dbReference>
<dbReference type="AlphaFoldDB" id="A0A368UC36"/>
<evidence type="ECO:0000256" key="1">
    <source>
        <dbReference type="SAM" id="Phobius"/>
    </source>
</evidence>
<organism evidence="2 3">
    <name type="scientific">Streptococcus gallolyticus</name>
    <dbReference type="NCBI Taxonomy" id="315405"/>
    <lineage>
        <taxon>Bacteria</taxon>
        <taxon>Bacillati</taxon>
        <taxon>Bacillota</taxon>
        <taxon>Bacilli</taxon>
        <taxon>Lactobacillales</taxon>
        <taxon>Streptococcaceae</taxon>
        <taxon>Streptococcus</taxon>
    </lineage>
</organism>
<evidence type="ECO:0000313" key="2">
    <source>
        <dbReference type="EMBL" id="RCW16529.1"/>
    </source>
</evidence>
<sequence>MKDLFIGLGKISFGNYLLLSLISLAPLIHIFIIKTELNPLRIFLTFIGILFAITLFFSRVYARGKE</sequence>
<feature type="transmembrane region" description="Helical" evidence="1">
    <location>
        <begin position="12"/>
        <end position="33"/>
    </location>
</feature>